<keyword evidence="2" id="KW-1185">Reference proteome</keyword>
<sequence>MAASLHVSLPETMRAFVDKRASFATPSEYIRDLIRKDMERVEVYQSILRGVDEAERGDFAPEDFLEKLKAEYK</sequence>
<evidence type="ECO:0000313" key="1">
    <source>
        <dbReference type="EMBL" id="MDC7682491.1"/>
    </source>
</evidence>
<comment type="caution">
    <text evidence="1">The sequence shown here is derived from an EMBL/GenBank/DDBJ whole genome shotgun (WGS) entry which is preliminary data.</text>
</comment>
<dbReference type="RefSeq" id="WP_272746978.1">
    <property type="nucleotide sequence ID" value="NZ_JAQQKX010000002.1"/>
</dbReference>
<dbReference type="InterPro" id="IPR010985">
    <property type="entry name" value="Ribbon_hlx_hlx"/>
</dbReference>
<dbReference type="SUPFAM" id="SSF47598">
    <property type="entry name" value="Ribbon-helix-helix"/>
    <property type="match status" value="1"/>
</dbReference>
<evidence type="ECO:0008006" key="3">
    <source>
        <dbReference type="Google" id="ProtNLM"/>
    </source>
</evidence>
<proteinExistence type="predicted"/>
<protein>
    <recommendedName>
        <fullName evidence="3">CopG family transcriptional regulator</fullName>
    </recommendedName>
</protein>
<organism evidence="1 2">
    <name type="scientific">Asticcacaulis aquaticus</name>
    <dbReference type="NCBI Taxonomy" id="2984212"/>
    <lineage>
        <taxon>Bacteria</taxon>
        <taxon>Pseudomonadati</taxon>
        <taxon>Pseudomonadota</taxon>
        <taxon>Alphaproteobacteria</taxon>
        <taxon>Caulobacterales</taxon>
        <taxon>Caulobacteraceae</taxon>
        <taxon>Asticcacaulis</taxon>
    </lineage>
</organism>
<evidence type="ECO:0000313" key="2">
    <source>
        <dbReference type="Proteomes" id="UP001214854"/>
    </source>
</evidence>
<gene>
    <name evidence="1" type="ORF">PQU92_04340</name>
</gene>
<accession>A0ABT5HSQ1</accession>
<reference evidence="1 2" key="1">
    <citation type="submission" date="2023-01" db="EMBL/GenBank/DDBJ databases">
        <title>Novel species of the genus Asticcacaulis isolated from rivers.</title>
        <authorList>
            <person name="Lu H."/>
        </authorList>
    </citation>
    <scope>NUCLEOTIDE SEQUENCE [LARGE SCALE GENOMIC DNA]</scope>
    <source>
        <strain evidence="1 2">BYS171W</strain>
    </source>
</reference>
<dbReference type="Proteomes" id="UP001214854">
    <property type="component" value="Unassembled WGS sequence"/>
</dbReference>
<dbReference type="EMBL" id="JAQQKX010000002">
    <property type="protein sequence ID" value="MDC7682491.1"/>
    <property type="molecule type" value="Genomic_DNA"/>
</dbReference>
<name>A0ABT5HSQ1_9CAUL</name>